<comment type="caution">
    <text evidence="2">The sequence shown here is derived from an EMBL/GenBank/DDBJ whole genome shotgun (WGS) entry which is preliminary data.</text>
</comment>
<evidence type="ECO:0000313" key="2">
    <source>
        <dbReference type="EMBL" id="NYE21438.1"/>
    </source>
</evidence>
<proteinExistence type="predicted"/>
<protein>
    <submittedName>
        <fullName evidence="2">Raffinose/stachyose/melibiose transport system substrate-binding protein</fullName>
    </submittedName>
</protein>
<dbReference type="Gene3D" id="3.40.190.10">
    <property type="entry name" value="Periplasmic binding protein-like II"/>
    <property type="match status" value="2"/>
</dbReference>
<organism evidence="2 3">
    <name type="scientific">Microbacterium immunditiarum</name>
    <dbReference type="NCBI Taxonomy" id="337480"/>
    <lineage>
        <taxon>Bacteria</taxon>
        <taxon>Bacillati</taxon>
        <taxon>Actinomycetota</taxon>
        <taxon>Actinomycetes</taxon>
        <taxon>Micrococcales</taxon>
        <taxon>Microbacteriaceae</taxon>
        <taxon>Microbacterium</taxon>
    </lineage>
</organism>
<keyword evidence="3" id="KW-1185">Reference proteome</keyword>
<dbReference type="EMBL" id="JACCBV010000001">
    <property type="protein sequence ID" value="NYE21438.1"/>
    <property type="molecule type" value="Genomic_DNA"/>
</dbReference>
<dbReference type="PANTHER" id="PTHR43649:SF14">
    <property type="entry name" value="BLR3389 PROTEIN"/>
    <property type="match status" value="1"/>
</dbReference>
<dbReference type="PANTHER" id="PTHR43649">
    <property type="entry name" value="ARABINOSE-BINDING PROTEIN-RELATED"/>
    <property type="match status" value="1"/>
</dbReference>
<dbReference type="InterPro" id="IPR006059">
    <property type="entry name" value="SBP"/>
</dbReference>
<feature type="signal peptide" evidence="1">
    <location>
        <begin position="1"/>
        <end position="24"/>
    </location>
</feature>
<evidence type="ECO:0000256" key="1">
    <source>
        <dbReference type="SAM" id="SignalP"/>
    </source>
</evidence>
<reference evidence="2 3" key="1">
    <citation type="submission" date="2020-07" db="EMBL/GenBank/DDBJ databases">
        <title>Sequencing the genomes of 1000 actinobacteria strains.</title>
        <authorList>
            <person name="Klenk H.-P."/>
        </authorList>
    </citation>
    <scope>NUCLEOTIDE SEQUENCE [LARGE SCALE GENOMIC DNA]</scope>
    <source>
        <strain evidence="2 3">DSM 24662</strain>
    </source>
</reference>
<dbReference type="InterPro" id="IPR050490">
    <property type="entry name" value="Bact_solute-bd_prot1"/>
</dbReference>
<dbReference type="AlphaFoldDB" id="A0A7Y9GRN3"/>
<accession>A0A7Y9GRN3</accession>
<dbReference type="SUPFAM" id="SSF53850">
    <property type="entry name" value="Periplasmic binding protein-like II"/>
    <property type="match status" value="1"/>
</dbReference>
<dbReference type="Proteomes" id="UP000576969">
    <property type="component" value="Unassembled WGS sequence"/>
</dbReference>
<keyword evidence="1" id="KW-0732">Signal</keyword>
<feature type="chain" id="PRO_5038469466" evidence="1">
    <location>
        <begin position="25"/>
        <end position="443"/>
    </location>
</feature>
<evidence type="ECO:0000313" key="3">
    <source>
        <dbReference type="Proteomes" id="UP000576969"/>
    </source>
</evidence>
<dbReference type="PROSITE" id="PS51257">
    <property type="entry name" value="PROKAR_LIPOPROTEIN"/>
    <property type="match status" value="1"/>
</dbReference>
<sequence length="443" mass="46554">MNTRSTLRFAAGVAATGLAIGALAGCAAGGGGTDNDGNGDEVTITWWHNGTGEPLKSFWEEVAAEFEADNPGVNVDVQAFQNEELQRTLIPNALQAGGDAAPDLFMVWAEGEIKSQVEAGYLKDLSELTEVVDSIGGAGTGWNVDGKQYGIPYRFGIEGIWYNADLFEQAGITETPTTFTEFSEAINKLADSGVAPIGVGAGDGWPAAHWWYQFAIKTCSEDALKEAAETLTFDDECFVEAGENLKAWMDEFDGDLPFQQNPTSTPAQSVPNSSAGLLAAQQTAMELMGTWHRGETAKLVPGAPADNPPAPEWLAWMPVPDIEGAAGAPGAALGSGDAWGVYVDAPDQTLDLLEYISSVDVQTRFAATGEIPTVAGAEAGITDPVLKQIAEGTVNAELVVTWLDTQYGPVIGKAMNDAIVNLMFGNGTPEDVPQAMNDAAATL</sequence>
<name>A0A7Y9GRN3_9MICO</name>
<gene>
    <name evidence="2" type="ORF">BJ991_003466</name>
</gene>
<dbReference type="RefSeq" id="WP_179492045.1">
    <property type="nucleotide sequence ID" value="NZ_JACCBV010000001.1"/>
</dbReference>
<dbReference type="Pfam" id="PF01547">
    <property type="entry name" value="SBP_bac_1"/>
    <property type="match status" value="1"/>
</dbReference>